<dbReference type="RefSeq" id="WP_136846007.1">
    <property type="nucleotide sequence ID" value="NZ_SSTM01000005.1"/>
</dbReference>
<dbReference type="InterPro" id="IPR045851">
    <property type="entry name" value="AMP-bd_C_sf"/>
</dbReference>
<dbReference type="Pfam" id="PF13193">
    <property type="entry name" value="AMP-binding_C"/>
    <property type="match status" value="1"/>
</dbReference>
<dbReference type="Gene3D" id="3.40.50.12780">
    <property type="entry name" value="N-terminal domain of ligase-like"/>
    <property type="match status" value="1"/>
</dbReference>
<protein>
    <submittedName>
        <fullName evidence="3">Acyl--CoA ligase</fullName>
    </submittedName>
</protein>
<feature type="domain" description="AMP-dependent synthetase/ligase" evidence="1">
    <location>
        <begin position="14"/>
        <end position="377"/>
    </location>
</feature>
<dbReference type="InterPro" id="IPR000873">
    <property type="entry name" value="AMP-dep_synth/lig_dom"/>
</dbReference>
<dbReference type="InterPro" id="IPR050237">
    <property type="entry name" value="ATP-dep_AMP-bd_enzyme"/>
</dbReference>
<gene>
    <name evidence="3" type="ORF">E5982_07620</name>
</gene>
<accession>A0A4T9T6L1</accession>
<dbReference type="OrthoDB" id="9803968at2"/>
<comment type="caution">
    <text evidence="3">The sequence shown here is derived from an EMBL/GenBank/DDBJ whole genome shotgun (WGS) entry which is preliminary data.</text>
</comment>
<dbReference type="InterPro" id="IPR025110">
    <property type="entry name" value="AMP-bd_C"/>
</dbReference>
<proteinExistence type="predicted"/>
<evidence type="ECO:0000259" key="2">
    <source>
        <dbReference type="Pfam" id="PF13193"/>
    </source>
</evidence>
<dbReference type="GO" id="GO:0016878">
    <property type="term" value="F:acid-thiol ligase activity"/>
    <property type="evidence" value="ECO:0007669"/>
    <property type="project" value="UniProtKB-ARBA"/>
</dbReference>
<evidence type="ECO:0000259" key="1">
    <source>
        <dbReference type="Pfam" id="PF00501"/>
    </source>
</evidence>
<dbReference type="PROSITE" id="PS00455">
    <property type="entry name" value="AMP_BINDING"/>
    <property type="match status" value="1"/>
</dbReference>
<feature type="domain" description="AMP-binding enzyme C-terminal" evidence="2">
    <location>
        <begin position="423"/>
        <end position="498"/>
    </location>
</feature>
<dbReference type="EMBL" id="SSTM01000005">
    <property type="protein sequence ID" value="TJW09940.1"/>
    <property type="molecule type" value="Genomic_DNA"/>
</dbReference>
<dbReference type="Proteomes" id="UP000309454">
    <property type="component" value="Unassembled WGS sequence"/>
</dbReference>
<name>A0A4T9T6L1_9ACTN</name>
<dbReference type="SUPFAM" id="SSF56801">
    <property type="entry name" value="Acetyl-CoA synthetase-like"/>
    <property type="match status" value="1"/>
</dbReference>
<dbReference type="PANTHER" id="PTHR43767:SF1">
    <property type="entry name" value="NONRIBOSOMAL PEPTIDE SYNTHASE PES1 (EUROFUNG)-RELATED"/>
    <property type="match status" value="1"/>
</dbReference>
<dbReference type="Pfam" id="PF00501">
    <property type="entry name" value="AMP-binding"/>
    <property type="match status" value="1"/>
</dbReference>
<keyword evidence="3" id="KW-0436">Ligase</keyword>
<organism evidence="3 4">
    <name type="scientific">Parvibacter caecicola</name>
    <dbReference type="NCBI Taxonomy" id="747645"/>
    <lineage>
        <taxon>Bacteria</taxon>
        <taxon>Bacillati</taxon>
        <taxon>Actinomycetota</taxon>
        <taxon>Coriobacteriia</taxon>
        <taxon>Coriobacteriales</taxon>
        <taxon>Coriobacteriaceae</taxon>
        <taxon>Parvibacter</taxon>
    </lineage>
</organism>
<dbReference type="Gene3D" id="3.30.300.30">
    <property type="match status" value="1"/>
</dbReference>
<sequence length="511" mass="55023">MVSQTIGSLFACVAAERENKKALVYEEGARTFGQLLFHMKLMAGVLARNGIGEGSRVAILSENNPLFVEAVLAASYLGAVFVPLNTRWSLAEARAALDGVNCGALIFSETFAPTVQALADAGLCPPLLVGDGVSGGNCRVVALEEVERSRPYDGAPAKPSSKLPGALLFTGGTTGKAKGALLSHGSFVLDGAADSKDHLLYGDSSVFFSVAPLAHRAALSYLVKVLLSGGTFVMASHFDADGFLDIVEKERVTAAFIIPAPFVRKVVDAAARRGSVFPEVRVAMLGGSDVGAEEMSLVWEVFPNALVQRGYSHTENAAHTVERVSKADFDPCTFDRRRIGYPRLFTQLKLLDEEGREVEPGVVGEAYAQSPWQMIGYEFEEERCLDWIRTGDLLVENPDGSYSFKGRVKELIKSGGELVFCSEVEDVVNQMPEVLCCAAFGKPDDVYGERVCVAIVPRGESRPTLEEVQAYCVGKIAGFKKPRELVLLRELPVTGAGKVNRRVLACCESNL</sequence>
<reference evidence="3 4" key="1">
    <citation type="submission" date="2019-04" db="EMBL/GenBank/DDBJ databases">
        <title>Microbes associate with the intestines of laboratory mice.</title>
        <authorList>
            <person name="Navarre W."/>
            <person name="Wong E."/>
            <person name="Huang K.C."/>
            <person name="Tropini C."/>
            <person name="Ng K."/>
            <person name="Yu B."/>
        </authorList>
    </citation>
    <scope>NUCLEOTIDE SEQUENCE [LARGE SCALE GENOMIC DNA]</scope>
    <source>
        <strain evidence="3 4">NM48_B13</strain>
    </source>
</reference>
<evidence type="ECO:0000313" key="3">
    <source>
        <dbReference type="EMBL" id="TJW09940.1"/>
    </source>
</evidence>
<dbReference type="InterPro" id="IPR020845">
    <property type="entry name" value="AMP-binding_CS"/>
</dbReference>
<keyword evidence="4" id="KW-1185">Reference proteome</keyword>
<dbReference type="PANTHER" id="PTHR43767">
    <property type="entry name" value="LONG-CHAIN-FATTY-ACID--COA LIGASE"/>
    <property type="match status" value="1"/>
</dbReference>
<dbReference type="AlphaFoldDB" id="A0A4T9T6L1"/>
<evidence type="ECO:0000313" key="4">
    <source>
        <dbReference type="Proteomes" id="UP000309454"/>
    </source>
</evidence>
<dbReference type="InterPro" id="IPR042099">
    <property type="entry name" value="ANL_N_sf"/>
</dbReference>